<evidence type="ECO:0000256" key="2">
    <source>
        <dbReference type="ARBA" id="ARBA00016549"/>
    </source>
</evidence>
<feature type="binding site" evidence="5">
    <location>
        <begin position="96"/>
        <end position="99"/>
    </location>
    <ligand>
        <name>substrate</name>
    </ligand>
</feature>
<keyword evidence="5" id="KW-0479">Metal-binding</keyword>
<dbReference type="PANTHER" id="PTHR33254:SF4">
    <property type="entry name" value="4-HYDROXY-4-METHYL-2-OXOGLUTARATE ALDOLASE 3-RELATED"/>
    <property type="match status" value="1"/>
</dbReference>
<dbReference type="Gene3D" id="3.50.30.40">
    <property type="entry name" value="Ribonuclease E inhibitor RraA/RraA-like"/>
    <property type="match status" value="1"/>
</dbReference>
<evidence type="ECO:0000256" key="4">
    <source>
        <dbReference type="ARBA" id="ARBA00030169"/>
    </source>
</evidence>
<evidence type="ECO:0000313" key="7">
    <source>
        <dbReference type="Proteomes" id="UP000494252"/>
    </source>
</evidence>
<evidence type="ECO:0000313" key="6">
    <source>
        <dbReference type="EMBL" id="CAB3806960.1"/>
    </source>
</evidence>
<dbReference type="GO" id="GO:0046872">
    <property type="term" value="F:metal ion binding"/>
    <property type="evidence" value="ECO:0007669"/>
    <property type="project" value="UniProtKB-KW"/>
</dbReference>
<dbReference type="PANTHER" id="PTHR33254">
    <property type="entry name" value="4-HYDROXY-4-METHYL-2-OXOGLUTARATE ALDOLASE 3-RELATED"/>
    <property type="match status" value="1"/>
</dbReference>
<dbReference type="Pfam" id="PF03737">
    <property type="entry name" value="RraA-like"/>
    <property type="match status" value="1"/>
</dbReference>
<keyword evidence="5" id="KW-0460">Magnesium</keyword>
<dbReference type="InterPro" id="IPR005493">
    <property type="entry name" value="RraA/RraA-like"/>
</dbReference>
<gene>
    <name evidence="6" type="primary">rraA</name>
    <name evidence="6" type="ORF">LMG27177_06201</name>
</gene>
<accession>A0A6J5GTY5</accession>
<reference evidence="6 7" key="1">
    <citation type="submission" date="2020-04" db="EMBL/GenBank/DDBJ databases">
        <authorList>
            <person name="De Canck E."/>
        </authorList>
    </citation>
    <scope>NUCLEOTIDE SEQUENCE [LARGE SCALE GENOMIC DNA]</scope>
    <source>
        <strain evidence="6 7">LMG 27177</strain>
    </source>
</reference>
<dbReference type="RefSeq" id="WP_175165317.1">
    <property type="nucleotide sequence ID" value="NZ_CADIKI010000024.1"/>
</dbReference>
<dbReference type="CDD" id="cd16841">
    <property type="entry name" value="RraA_family"/>
    <property type="match status" value="1"/>
</dbReference>
<dbReference type="NCBIfam" id="NF004850">
    <property type="entry name" value="PRK06201.1"/>
    <property type="match status" value="1"/>
</dbReference>
<evidence type="ECO:0000256" key="5">
    <source>
        <dbReference type="PIRSR" id="PIRSR605493-1"/>
    </source>
</evidence>
<proteinExistence type="predicted"/>
<protein>
    <recommendedName>
        <fullName evidence="2">Putative 4-hydroxy-4-methyl-2-oxoglutarate aldolase</fullName>
    </recommendedName>
    <alternativeName>
        <fullName evidence="3">Regulator of ribonuclease activity homolog</fullName>
    </alternativeName>
    <alternativeName>
        <fullName evidence="4">RraA-like protein</fullName>
    </alternativeName>
</protein>
<sequence>MLGFRILPRTRSVSLELAARYIKLPVANVSDCMARMTAGGPALRPLHDGSKMAGPAITVKSRPGDNLMLHKAIEMAVPGDVLVVDAGGDCTNALMGELMISYAMRRGIAGVVINGAVRDYRFIKWNNFPVYAAGVTHRGPYKDGPGEINVPISIGGMVVEPGDLILGDDDGLICVPFHEAESVLEAALQVHAKEQKIMSAIEAGTHNGDWIGDALSRAGYVSAS</sequence>
<comment type="cofactor">
    <cofactor evidence="5">
        <name>Mg(2+)</name>
        <dbReference type="ChEBI" id="CHEBI:18420"/>
    </cofactor>
</comment>
<dbReference type="InterPro" id="IPR036704">
    <property type="entry name" value="RraA/RraA-like_sf"/>
</dbReference>
<organism evidence="6 7">
    <name type="scientific">Paraburkholderia fynbosensis</name>
    <dbReference type="NCBI Taxonomy" id="1200993"/>
    <lineage>
        <taxon>Bacteria</taxon>
        <taxon>Pseudomonadati</taxon>
        <taxon>Pseudomonadota</taxon>
        <taxon>Betaproteobacteria</taxon>
        <taxon>Burkholderiales</taxon>
        <taxon>Burkholderiaceae</taxon>
        <taxon>Paraburkholderia</taxon>
    </lineage>
</organism>
<dbReference type="AlphaFoldDB" id="A0A6J5GTY5"/>
<keyword evidence="7" id="KW-1185">Reference proteome</keyword>
<dbReference type="SUPFAM" id="SSF89562">
    <property type="entry name" value="RraA-like"/>
    <property type="match status" value="1"/>
</dbReference>
<feature type="binding site" evidence="5">
    <location>
        <position position="119"/>
    </location>
    <ligand>
        <name>Mg(2+)</name>
        <dbReference type="ChEBI" id="CHEBI:18420"/>
    </ligand>
</feature>
<evidence type="ECO:0000256" key="3">
    <source>
        <dbReference type="ARBA" id="ARBA00029596"/>
    </source>
</evidence>
<evidence type="ECO:0000256" key="1">
    <source>
        <dbReference type="ARBA" id="ARBA00001968"/>
    </source>
</evidence>
<dbReference type="EMBL" id="CADIKI010000024">
    <property type="protein sequence ID" value="CAB3806960.1"/>
    <property type="molecule type" value="Genomic_DNA"/>
</dbReference>
<dbReference type="Proteomes" id="UP000494252">
    <property type="component" value="Unassembled WGS sequence"/>
</dbReference>
<comment type="cofactor">
    <cofactor evidence="1">
        <name>a divalent metal cation</name>
        <dbReference type="ChEBI" id="CHEBI:60240"/>
    </cofactor>
</comment>
<name>A0A6J5GTY5_9BURK</name>
<feature type="binding site" evidence="5">
    <location>
        <position position="118"/>
    </location>
    <ligand>
        <name>substrate</name>
    </ligand>
</feature>